<dbReference type="STRING" id="50376.A0A517L1M0"/>
<dbReference type="InterPro" id="IPR029058">
    <property type="entry name" value="AB_hydrolase_fold"/>
</dbReference>
<dbReference type="OrthoDB" id="2586582at2759"/>
<protein>
    <recommendedName>
        <fullName evidence="5">Cutinase</fullName>
    </recommendedName>
</protein>
<dbReference type="InterPro" id="IPR000675">
    <property type="entry name" value="Cutinase/axe"/>
</dbReference>
<proteinExistence type="predicted"/>
<gene>
    <name evidence="3" type="ORF">FKW77_007602</name>
</gene>
<keyword evidence="1" id="KW-0378">Hydrolase</keyword>
<dbReference type="Pfam" id="PF01083">
    <property type="entry name" value="Cutinase"/>
    <property type="match status" value="1"/>
</dbReference>
<evidence type="ECO:0000313" key="4">
    <source>
        <dbReference type="Proteomes" id="UP000316270"/>
    </source>
</evidence>
<keyword evidence="4" id="KW-1185">Reference proteome</keyword>
<dbReference type="PANTHER" id="PTHR33630:SF9">
    <property type="entry name" value="CUTINASE 4"/>
    <property type="match status" value="1"/>
</dbReference>
<reference evidence="3 4" key="1">
    <citation type="submission" date="2019-07" db="EMBL/GenBank/DDBJ databases">
        <title>Finished genome of Venturia effusa.</title>
        <authorList>
            <person name="Young C.A."/>
            <person name="Cox M.P."/>
            <person name="Ganley A.R.D."/>
            <person name="David W.J."/>
        </authorList>
    </citation>
    <scope>NUCLEOTIDE SEQUENCE [LARGE SCALE GENOMIC DNA]</scope>
    <source>
        <strain evidence="4">albino</strain>
    </source>
</reference>
<dbReference type="GO" id="GO:0052689">
    <property type="term" value="F:carboxylic ester hydrolase activity"/>
    <property type="evidence" value="ECO:0007669"/>
    <property type="project" value="UniProtKB-ARBA"/>
</dbReference>
<dbReference type="EMBL" id="CP042187">
    <property type="protein sequence ID" value="QDS69533.1"/>
    <property type="molecule type" value="Genomic_DNA"/>
</dbReference>
<name>A0A517L1M0_9PEZI</name>
<evidence type="ECO:0008006" key="5">
    <source>
        <dbReference type="Google" id="ProtNLM"/>
    </source>
</evidence>
<sequence>MEAKGFGAAGGSLITELKKLVPDVTTYPVDYPADWSGCATETKGVNDILKHIDAFSKVCPEQKFVLGGHSQGSVVVKSSVPKIPQAAKANLLAVTMFGAPPCPAEIKDKCKSYCNAGDDICAGTTNPKSDGLCKGGPKSARLWTGAPIDIGRNLNIQKAIEYHRGEFDAKAAEACNADVPEKGHVVSGYAKSYNRDAFYTKAAACYIFRKFKGGAV</sequence>
<evidence type="ECO:0000256" key="2">
    <source>
        <dbReference type="ARBA" id="ARBA00023157"/>
    </source>
</evidence>
<evidence type="ECO:0000256" key="1">
    <source>
        <dbReference type="ARBA" id="ARBA00022801"/>
    </source>
</evidence>
<keyword evidence="2" id="KW-1015">Disulfide bond</keyword>
<dbReference type="AlphaFoldDB" id="A0A517L1M0"/>
<dbReference type="Gene3D" id="3.40.50.1820">
    <property type="entry name" value="alpha/beta hydrolase"/>
    <property type="match status" value="1"/>
</dbReference>
<organism evidence="3 4">
    <name type="scientific">Venturia effusa</name>
    <dbReference type="NCBI Taxonomy" id="50376"/>
    <lineage>
        <taxon>Eukaryota</taxon>
        <taxon>Fungi</taxon>
        <taxon>Dikarya</taxon>
        <taxon>Ascomycota</taxon>
        <taxon>Pezizomycotina</taxon>
        <taxon>Dothideomycetes</taxon>
        <taxon>Pleosporomycetidae</taxon>
        <taxon>Venturiales</taxon>
        <taxon>Venturiaceae</taxon>
        <taxon>Venturia</taxon>
    </lineage>
</organism>
<dbReference type="PANTHER" id="PTHR33630">
    <property type="entry name" value="CUTINASE RV1984C-RELATED-RELATED"/>
    <property type="match status" value="1"/>
</dbReference>
<evidence type="ECO:0000313" key="3">
    <source>
        <dbReference type="EMBL" id="QDS69533.1"/>
    </source>
</evidence>
<accession>A0A517L1M0</accession>
<dbReference type="SUPFAM" id="SSF53474">
    <property type="entry name" value="alpha/beta-Hydrolases"/>
    <property type="match status" value="1"/>
</dbReference>
<dbReference type="SMART" id="SM01110">
    <property type="entry name" value="Cutinase"/>
    <property type="match status" value="1"/>
</dbReference>
<dbReference type="Proteomes" id="UP000316270">
    <property type="component" value="Chromosome 3"/>
</dbReference>